<dbReference type="Pfam" id="PF07676">
    <property type="entry name" value="PD40"/>
    <property type="match status" value="2"/>
</dbReference>
<proteinExistence type="predicted"/>
<comment type="caution">
    <text evidence="1">The sequence shown here is derived from an EMBL/GenBank/DDBJ whole genome shotgun (WGS) entry which is preliminary data.</text>
</comment>
<reference evidence="1" key="1">
    <citation type="submission" date="2022-07" db="EMBL/GenBank/DDBJ databases">
        <authorList>
            <person name="Macas J."/>
            <person name="Novak P."/>
            <person name="Neumann P."/>
        </authorList>
    </citation>
    <scope>NUCLEOTIDE SEQUENCE</scope>
</reference>
<dbReference type="Gene3D" id="2.120.10.30">
    <property type="entry name" value="TolB, C-terminal domain"/>
    <property type="match status" value="3"/>
</dbReference>
<gene>
    <name evidence="1" type="ORF">CEURO_LOCUS6996</name>
</gene>
<dbReference type="InterPro" id="IPR011659">
    <property type="entry name" value="WD40"/>
</dbReference>
<keyword evidence="2" id="KW-1185">Reference proteome</keyword>
<dbReference type="OrthoDB" id="43744at2759"/>
<organism evidence="1 2">
    <name type="scientific">Cuscuta europaea</name>
    <name type="common">European dodder</name>
    <dbReference type="NCBI Taxonomy" id="41803"/>
    <lineage>
        <taxon>Eukaryota</taxon>
        <taxon>Viridiplantae</taxon>
        <taxon>Streptophyta</taxon>
        <taxon>Embryophyta</taxon>
        <taxon>Tracheophyta</taxon>
        <taxon>Spermatophyta</taxon>
        <taxon>Magnoliopsida</taxon>
        <taxon>eudicotyledons</taxon>
        <taxon>Gunneridae</taxon>
        <taxon>Pentapetalae</taxon>
        <taxon>asterids</taxon>
        <taxon>lamiids</taxon>
        <taxon>Solanales</taxon>
        <taxon>Convolvulaceae</taxon>
        <taxon>Cuscuteae</taxon>
        <taxon>Cuscuta</taxon>
        <taxon>Cuscuta subgen. Cuscuta</taxon>
    </lineage>
</organism>
<evidence type="ECO:0000313" key="2">
    <source>
        <dbReference type="Proteomes" id="UP001152484"/>
    </source>
</evidence>
<dbReference type="AlphaFoldDB" id="A0A9P0YXQ9"/>
<dbReference type="InterPro" id="IPR011042">
    <property type="entry name" value="6-blade_b-propeller_TolB-like"/>
</dbReference>
<protein>
    <submittedName>
        <fullName evidence="1">Uncharacterized protein</fullName>
    </submittedName>
</protein>
<dbReference type="PANTHER" id="PTHR32161">
    <property type="entry name" value="DPP6 N-TERMINAL DOMAIN-LIKE PROTEIN"/>
    <property type="match status" value="1"/>
</dbReference>
<name>A0A9P0YXQ9_CUSEU</name>
<dbReference type="EMBL" id="CAMAPE010000010">
    <property type="protein sequence ID" value="CAH9078948.1"/>
    <property type="molecule type" value="Genomic_DNA"/>
</dbReference>
<sequence>MDPYGTVVFSTVGRTQYGFDIFSVKLPPALDQLNSTPSKASEQRLTDGVSVNFNGQFLDEGHTFVFVSERSGSSRVYMQQNLSKPEQLLSPSESVFHDRPLIRNGQQLLYISAHEPPAELFKSWSALYSTDLRQRKITRLTPYGEADFSPSVSQTGKFIAVASYGSRPWAGEFHDLQTDIVVFPESDPARRIHLCQHGGWPSWSGDETVYFHRQAEDGWWSIYKFNLPENFTWTDDPAQCSYAAPVRVTPPGLHCFTPAAVHNSTRIATATRRRGSSYRHIEIFDAESGEFYPVTELLNPNCNHYSPFLSPGSNVLGYHRFRGESVQHDEDIIPNLDLVTSRVNTLRMFRLNGSFPSFSPSGYFIAYSRKLDSQSTITNGLSIVRSDGSKRWTLINGRTAFGNAWSPAEHGVIFTSIGPIFESVKASVQIARVTFDPRDLTNDSQENVPASIKILTKESTGNNAFPSCSPDGKHIVFRSGRSGYKNLYVMDSLNGELDGGIRQLTDGPWIDTMPSWSPDGKLIAFSSNRHDPDDATQFSIYVIRPDGTDLRKIHVARPEGFDEVNSRERMNHVCFSSDSKWMLFTANLSGVTAEPVSLPNQFQPYGDLYIVRLDGTSLQRLTANGYENGTPAWHPIAEVDLAGMSNGEKLRGQFDEPNWIHFDF</sequence>
<dbReference type="PANTHER" id="PTHR32161:SF9">
    <property type="entry name" value="TOLB PROTEIN-LIKE PROTEIN"/>
    <property type="match status" value="1"/>
</dbReference>
<accession>A0A9P0YXQ9</accession>
<evidence type="ECO:0000313" key="1">
    <source>
        <dbReference type="EMBL" id="CAH9078948.1"/>
    </source>
</evidence>
<dbReference type="Proteomes" id="UP001152484">
    <property type="component" value="Unassembled WGS sequence"/>
</dbReference>
<dbReference type="SUPFAM" id="SSF82171">
    <property type="entry name" value="DPP6 N-terminal domain-like"/>
    <property type="match status" value="3"/>
</dbReference>